<keyword evidence="2" id="KW-1185">Reference proteome</keyword>
<dbReference type="EMBL" id="AONQ01000013">
    <property type="protein sequence ID" value="EME70705.1"/>
    <property type="molecule type" value="Genomic_DNA"/>
</dbReference>
<organism evidence="1 2">
    <name type="scientific">Paramagnetospirillum caucaseum</name>
    <dbReference type="NCBI Taxonomy" id="1244869"/>
    <lineage>
        <taxon>Bacteria</taxon>
        <taxon>Pseudomonadati</taxon>
        <taxon>Pseudomonadota</taxon>
        <taxon>Alphaproteobacteria</taxon>
        <taxon>Rhodospirillales</taxon>
        <taxon>Magnetospirillaceae</taxon>
        <taxon>Paramagnetospirillum</taxon>
    </lineage>
</organism>
<reference evidence="1 2" key="1">
    <citation type="journal article" date="2014" name="Genome Announc.">
        <title>Draft Genome Sequence of Magnetospirillum sp. Strain SO-1, a Freshwater Magnetotactic Bacterium Isolated from the Ol'khovka River, Russia.</title>
        <authorList>
            <person name="Grouzdev D.S."/>
            <person name="Dziuba M.V."/>
            <person name="Sukhacheva M.S."/>
            <person name="Mardanov A.V."/>
            <person name="Beletskiy A.V."/>
            <person name="Kuznetsov B.B."/>
            <person name="Skryabin K.G."/>
        </authorList>
    </citation>
    <scope>NUCLEOTIDE SEQUENCE [LARGE SCALE GENOMIC DNA]</scope>
    <source>
        <strain evidence="1 2">SO-1</strain>
    </source>
</reference>
<name>M2Z8Q7_9PROT</name>
<comment type="caution">
    <text evidence="1">The sequence shown here is derived from an EMBL/GenBank/DDBJ whole genome shotgun (WGS) entry which is preliminary data.</text>
</comment>
<gene>
    <name evidence="1" type="ORF">H261_06586</name>
</gene>
<evidence type="ECO:0000313" key="2">
    <source>
        <dbReference type="Proteomes" id="UP000011744"/>
    </source>
</evidence>
<sequence>MSDSTSFQLSRIYAGGWGVGRQYADSDPADMDGEADRLNPYLLPVERERWGQGFRDAVSRVRNTPVRSRDRLMRTGE</sequence>
<evidence type="ECO:0000313" key="1">
    <source>
        <dbReference type="EMBL" id="EME70705.1"/>
    </source>
</evidence>
<dbReference type="Proteomes" id="UP000011744">
    <property type="component" value="Unassembled WGS sequence"/>
</dbReference>
<dbReference type="eggNOG" id="ENOG502ZIT9">
    <property type="taxonomic scope" value="Bacteria"/>
</dbReference>
<dbReference type="AlphaFoldDB" id="M2Z8Q7"/>
<accession>M2Z8Q7</accession>
<protein>
    <submittedName>
        <fullName evidence="1">Uncharacterized protein</fullName>
    </submittedName>
</protein>
<proteinExistence type="predicted"/>
<dbReference type="PATRIC" id="fig|1244869.3.peg.1325"/>
<dbReference type="RefSeq" id="WP_008615642.1">
    <property type="nucleotide sequence ID" value="NZ_AONQ01000013.1"/>
</dbReference>
<dbReference type="STRING" id="1244869.H261_06586"/>